<feature type="region of interest" description="Disordered" evidence="1">
    <location>
        <begin position="88"/>
        <end position="128"/>
    </location>
</feature>
<dbReference type="Proteomes" id="UP000078550">
    <property type="component" value="Unassembled WGS sequence"/>
</dbReference>
<organism evidence="2 3">
    <name type="scientific">Plasmodium ovale wallikeri</name>
    <dbReference type="NCBI Taxonomy" id="864142"/>
    <lineage>
        <taxon>Eukaryota</taxon>
        <taxon>Sar</taxon>
        <taxon>Alveolata</taxon>
        <taxon>Apicomplexa</taxon>
        <taxon>Aconoidasida</taxon>
        <taxon>Haemosporida</taxon>
        <taxon>Plasmodiidae</taxon>
        <taxon>Plasmodium</taxon>
        <taxon>Plasmodium (Plasmodium)</taxon>
    </lineage>
</organism>
<dbReference type="AlphaFoldDB" id="A0A1A8Z4B8"/>
<evidence type="ECO:0000313" key="2">
    <source>
        <dbReference type="EMBL" id="SBT38647.1"/>
    </source>
</evidence>
<protein>
    <submittedName>
        <fullName evidence="2">Uncharacterized protein</fullName>
    </submittedName>
</protein>
<evidence type="ECO:0000313" key="3">
    <source>
        <dbReference type="Proteomes" id="UP000078550"/>
    </source>
</evidence>
<proteinExistence type="predicted"/>
<name>A0A1A8Z4B8_PLAOA</name>
<sequence>MCCYDSVAATTVLLLRQCCCYDSVATTTVLLQQQCCCYDSVATTTVCSHDSATEKQGHDKFAHNDTGAYKCTRIGIYVFLPLNWLRGRKKKKKRKRKRKRKKKKEKRKKEKEKRKKEKGKRKKANNPLLEKDCWREIIYVRM</sequence>
<dbReference type="EMBL" id="FLRE01000138">
    <property type="protein sequence ID" value="SBT38647.1"/>
    <property type="molecule type" value="Genomic_DNA"/>
</dbReference>
<gene>
    <name evidence="2" type="ORF">POVWA2_036240</name>
</gene>
<evidence type="ECO:0000256" key="1">
    <source>
        <dbReference type="SAM" id="MobiDB-lite"/>
    </source>
</evidence>
<feature type="compositionally biased region" description="Basic residues" evidence="1">
    <location>
        <begin position="88"/>
        <end position="124"/>
    </location>
</feature>
<reference evidence="3" key="1">
    <citation type="submission" date="2016-05" db="EMBL/GenBank/DDBJ databases">
        <authorList>
            <person name="Naeem Raeece"/>
        </authorList>
    </citation>
    <scope>NUCLEOTIDE SEQUENCE [LARGE SCALE GENOMIC DNA]</scope>
</reference>
<accession>A0A1A8Z4B8</accession>